<dbReference type="GeneID" id="88094417"/>
<dbReference type="Proteomes" id="UP000215126">
    <property type="component" value="Chromosome 1"/>
</dbReference>
<dbReference type="EC" id="1.14.12.1" evidence="3"/>
<reference evidence="3 5" key="1">
    <citation type="submission" date="2017-06" db="EMBL/GenBank/DDBJ databases">
        <authorList>
            <consortium name="Pathogen Informatics"/>
        </authorList>
    </citation>
    <scope>NUCLEOTIDE SEQUENCE [LARGE SCALE GENOMIC DNA]</scope>
    <source>
        <strain evidence="3 5">NCTC13161</strain>
    </source>
</reference>
<dbReference type="EMBL" id="LT906435">
    <property type="protein sequence ID" value="SNU83984.1"/>
    <property type="molecule type" value="Genomic_DNA"/>
</dbReference>
<name>A0A239SGU4_9BURK</name>
<dbReference type="KEGG" id="pspu:NA29_13020"/>
<organism evidence="3 5">
    <name type="scientific">Pandoraea sputorum</name>
    <dbReference type="NCBI Taxonomy" id="93222"/>
    <lineage>
        <taxon>Bacteria</taxon>
        <taxon>Pseudomonadati</taxon>
        <taxon>Pseudomonadota</taxon>
        <taxon>Betaproteobacteria</taxon>
        <taxon>Burkholderiales</taxon>
        <taxon>Burkholderiaceae</taxon>
        <taxon>Pandoraea</taxon>
    </lineage>
</organism>
<dbReference type="InterPro" id="IPR000391">
    <property type="entry name" value="Rng_hydr_dOase-bsu"/>
</dbReference>
<keyword evidence="3" id="KW-0223">Dioxygenase</keyword>
<dbReference type="OrthoDB" id="2674149at2"/>
<dbReference type="RefSeq" id="WP_039397549.1">
    <property type="nucleotide sequence ID" value="NZ_AP028930.1"/>
</dbReference>
<evidence type="ECO:0000313" key="5">
    <source>
        <dbReference type="Proteomes" id="UP000215126"/>
    </source>
</evidence>
<keyword evidence="5" id="KW-1185">Reference proteome</keyword>
<dbReference type="Proteomes" id="UP000335538">
    <property type="component" value="Unassembled WGS sequence"/>
</dbReference>
<dbReference type="AlphaFoldDB" id="A0A239SGU4"/>
<dbReference type="Gene3D" id="3.10.450.50">
    <property type="match status" value="1"/>
</dbReference>
<gene>
    <name evidence="3" type="primary">andAd_1</name>
    <name evidence="4" type="ORF">PSP31121_02234</name>
    <name evidence="3" type="ORF">SAMEA4530655_01752</name>
</gene>
<dbReference type="GO" id="GO:0018618">
    <property type="term" value="F:anthranilate 1,2-dioxygenase (deaminating, decarboxylating) activity"/>
    <property type="evidence" value="ECO:0007669"/>
    <property type="project" value="UniProtKB-EC"/>
</dbReference>
<dbReference type="EMBL" id="CABPSR010000004">
    <property type="protein sequence ID" value="VVE79657.1"/>
    <property type="molecule type" value="Genomic_DNA"/>
</dbReference>
<protein>
    <submittedName>
        <fullName evidence="3">Anthranilate 1,2-dioxygenase small subunit</fullName>
        <ecNumber evidence="3">1.14.12.1</ecNumber>
    </submittedName>
    <submittedName>
        <fullName evidence="4">Ring-hydroxylating dioxygenase subunit beta</fullName>
    </submittedName>
</protein>
<dbReference type="STRING" id="93222.NA29_13020"/>
<accession>A0A239SGU4</accession>
<evidence type="ECO:0000256" key="1">
    <source>
        <dbReference type="ARBA" id="ARBA00009570"/>
    </source>
</evidence>
<evidence type="ECO:0000313" key="6">
    <source>
        <dbReference type="Proteomes" id="UP000335538"/>
    </source>
</evidence>
<evidence type="ECO:0000313" key="3">
    <source>
        <dbReference type="EMBL" id="SNU83984.1"/>
    </source>
</evidence>
<dbReference type="Pfam" id="PF00866">
    <property type="entry name" value="Ring_hydroxyl_B"/>
    <property type="match status" value="1"/>
</dbReference>
<sequence>MLLPGFEKKHIAHDAALIARAAVEDFHAEYCAVLDGGDLERWPEFFTENCVYRVTELENATCGLPVGLVYAEGRNMLHDRAVAISRTQMFAPRSMLHFISNVRILSATDEEIVAQSNYMLLQTLVEGATTLHQAGRLFDRFARNGNILLLKERQAVYDTAMIANDLAYPV</sequence>
<comment type="similarity">
    <text evidence="1">Belongs to the bacterial ring-hydroxylating dioxygenase beta subunit family.</text>
</comment>
<evidence type="ECO:0000313" key="4">
    <source>
        <dbReference type="EMBL" id="VVE79657.1"/>
    </source>
</evidence>
<evidence type="ECO:0000256" key="2">
    <source>
        <dbReference type="ARBA" id="ARBA00023002"/>
    </source>
</evidence>
<dbReference type="CDD" id="cd00667">
    <property type="entry name" value="ring_hydroxylating_dioxygenases_beta"/>
    <property type="match status" value="1"/>
</dbReference>
<proteinExistence type="inferred from homology"/>
<dbReference type="SUPFAM" id="SSF54427">
    <property type="entry name" value="NTF2-like"/>
    <property type="match status" value="1"/>
</dbReference>
<keyword evidence="2 3" id="KW-0560">Oxidoreductase</keyword>
<dbReference type="InterPro" id="IPR032710">
    <property type="entry name" value="NTF2-like_dom_sf"/>
</dbReference>
<reference evidence="4 6" key="2">
    <citation type="submission" date="2019-08" db="EMBL/GenBank/DDBJ databases">
        <authorList>
            <person name="Peeters C."/>
        </authorList>
    </citation>
    <scope>NUCLEOTIDE SEQUENCE [LARGE SCALE GENOMIC DNA]</scope>
    <source>
        <strain evidence="4 6">LMG 31121</strain>
    </source>
</reference>